<dbReference type="GO" id="GO:0008270">
    <property type="term" value="F:zinc ion binding"/>
    <property type="evidence" value="ECO:0007669"/>
    <property type="project" value="InterPro"/>
</dbReference>
<keyword evidence="4" id="KW-0540">Nuclease</keyword>
<dbReference type="InterPro" id="IPR001878">
    <property type="entry name" value="Znf_CCHC"/>
</dbReference>
<name>A0A176WLP5_MARPO</name>
<dbReference type="PANTHER" id="PTHR42648">
    <property type="entry name" value="TRANSPOSASE, PUTATIVE-RELATED"/>
    <property type="match status" value="1"/>
</dbReference>
<dbReference type="Pfam" id="PF25597">
    <property type="entry name" value="SH3_retrovirus"/>
    <property type="match status" value="1"/>
</dbReference>
<evidence type="ECO:0000256" key="13">
    <source>
        <dbReference type="ARBA" id="ARBA00022932"/>
    </source>
</evidence>
<keyword evidence="5" id="KW-0479">Metal-binding</keyword>
<evidence type="ECO:0000256" key="3">
    <source>
        <dbReference type="ARBA" id="ARBA00022670"/>
    </source>
</evidence>
<evidence type="ECO:0000256" key="1">
    <source>
        <dbReference type="ARBA" id="ARBA00002180"/>
    </source>
</evidence>
<keyword evidence="13" id="KW-0808">Transferase</keyword>
<gene>
    <name evidence="17" type="ORF">AXG93_3105s1400</name>
</gene>
<dbReference type="InterPro" id="IPR012337">
    <property type="entry name" value="RNaseH-like_sf"/>
</dbReference>
<dbReference type="GO" id="GO:0006508">
    <property type="term" value="P:proteolysis"/>
    <property type="evidence" value="ECO:0007669"/>
    <property type="project" value="UniProtKB-KW"/>
</dbReference>
<keyword evidence="7" id="KW-0255">Endonuclease</keyword>
<dbReference type="Gene3D" id="3.30.420.10">
    <property type="entry name" value="Ribonuclease H-like superfamily/Ribonuclease H"/>
    <property type="match status" value="1"/>
</dbReference>
<dbReference type="SMART" id="SM00343">
    <property type="entry name" value="ZnF_C2HC"/>
    <property type="match status" value="1"/>
</dbReference>
<evidence type="ECO:0000256" key="4">
    <source>
        <dbReference type="ARBA" id="ARBA00022722"/>
    </source>
</evidence>
<evidence type="ECO:0000313" key="17">
    <source>
        <dbReference type="EMBL" id="OAE33232.1"/>
    </source>
</evidence>
<evidence type="ECO:0000256" key="10">
    <source>
        <dbReference type="ARBA" id="ARBA00022842"/>
    </source>
</evidence>
<dbReference type="Pfam" id="PF22936">
    <property type="entry name" value="Pol_BBD"/>
    <property type="match status" value="1"/>
</dbReference>
<reference evidence="17" key="1">
    <citation type="submission" date="2016-03" db="EMBL/GenBank/DDBJ databases">
        <title>Mechanisms controlling the formation of the plant cell surface in tip-growing cells are functionally conserved among land plants.</title>
        <authorList>
            <person name="Honkanen S."/>
            <person name="Jones V.A."/>
            <person name="Morieri G."/>
            <person name="Champion C."/>
            <person name="Hetherington A.J."/>
            <person name="Kelly S."/>
            <person name="Saint-Marcoux D."/>
            <person name="Proust H."/>
            <person name="Prescott H."/>
            <person name="Dolan L."/>
        </authorList>
    </citation>
    <scope>NUCLEOTIDE SEQUENCE [LARGE SCALE GENOMIC DNA]</scope>
    <source>
        <tissue evidence="17">Whole gametophyte</tissue>
    </source>
</reference>
<proteinExistence type="predicted"/>
<dbReference type="Pfam" id="PF14223">
    <property type="entry name" value="Retrotran_gag_2"/>
    <property type="match status" value="1"/>
</dbReference>
<feature type="domain" description="Integrase catalytic" evidence="16">
    <location>
        <begin position="96"/>
        <end position="299"/>
    </location>
</feature>
<keyword evidence="6" id="KW-0547">Nucleotide-binding</keyword>
<keyword evidence="9" id="KW-0067">ATP-binding</keyword>
<keyword evidence="13" id="KW-0239">DNA-directed DNA polymerase</keyword>
<organism evidence="17 18">
    <name type="scientific">Marchantia polymorpha subsp. ruderalis</name>
    <dbReference type="NCBI Taxonomy" id="1480154"/>
    <lineage>
        <taxon>Eukaryota</taxon>
        <taxon>Viridiplantae</taxon>
        <taxon>Streptophyta</taxon>
        <taxon>Embryophyta</taxon>
        <taxon>Marchantiophyta</taxon>
        <taxon>Marchantiopsida</taxon>
        <taxon>Marchantiidae</taxon>
        <taxon>Marchantiales</taxon>
        <taxon>Marchantiaceae</taxon>
        <taxon>Marchantia</taxon>
    </lineage>
</organism>
<evidence type="ECO:0000259" key="16">
    <source>
        <dbReference type="PROSITE" id="PS50994"/>
    </source>
</evidence>
<dbReference type="Gene3D" id="4.10.60.10">
    <property type="entry name" value="Zinc finger, CCHC-type"/>
    <property type="match status" value="1"/>
</dbReference>
<dbReference type="InterPro" id="IPR036397">
    <property type="entry name" value="RNaseH_sf"/>
</dbReference>
<dbReference type="InterPro" id="IPR054722">
    <property type="entry name" value="PolX-like_BBD"/>
</dbReference>
<keyword evidence="18" id="KW-1185">Reference proteome</keyword>
<dbReference type="GO" id="GO:0003676">
    <property type="term" value="F:nucleic acid binding"/>
    <property type="evidence" value="ECO:0007669"/>
    <property type="project" value="InterPro"/>
</dbReference>
<dbReference type="GO" id="GO:0003887">
    <property type="term" value="F:DNA-directed DNA polymerase activity"/>
    <property type="evidence" value="ECO:0007669"/>
    <property type="project" value="UniProtKB-KW"/>
</dbReference>
<keyword evidence="2" id="KW-1188">Viral release from host cell</keyword>
<dbReference type="EMBL" id="LVLJ01000678">
    <property type="protein sequence ID" value="OAE33232.1"/>
    <property type="molecule type" value="Genomic_DNA"/>
</dbReference>
<keyword evidence="12" id="KW-0695">RNA-directed DNA polymerase</keyword>
<keyword evidence="10" id="KW-0460">Magnesium</keyword>
<dbReference type="PROSITE" id="PS50994">
    <property type="entry name" value="INTEGRASE"/>
    <property type="match status" value="1"/>
</dbReference>
<evidence type="ECO:0000256" key="15">
    <source>
        <dbReference type="ARBA" id="ARBA00023172"/>
    </source>
</evidence>
<dbReference type="InterPro" id="IPR057670">
    <property type="entry name" value="SH3_retrovirus"/>
</dbReference>
<dbReference type="SUPFAM" id="SSF57756">
    <property type="entry name" value="Retrovirus zinc finger-like domains"/>
    <property type="match status" value="1"/>
</dbReference>
<evidence type="ECO:0000256" key="12">
    <source>
        <dbReference type="ARBA" id="ARBA00022918"/>
    </source>
</evidence>
<evidence type="ECO:0000256" key="9">
    <source>
        <dbReference type="ARBA" id="ARBA00022840"/>
    </source>
</evidence>
<keyword evidence="14" id="KW-0917">Virion maturation</keyword>
<keyword evidence="8" id="KW-0378">Hydrolase</keyword>
<evidence type="ECO:0000256" key="7">
    <source>
        <dbReference type="ARBA" id="ARBA00022759"/>
    </source>
</evidence>
<accession>A0A176WLP5</accession>
<evidence type="ECO:0000256" key="6">
    <source>
        <dbReference type="ARBA" id="ARBA00022741"/>
    </source>
</evidence>
<dbReference type="GO" id="GO:0006310">
    <property type="term" value="P:DNA recombination"/>
    <property type="evidence" value="ECO:0007669"/>
    <property type="project" value="UniProtKB-KW"/>
</dbReference>
<dbReference type="InterPro" id="IPR001584">
    <property type="entry name" value="Integrase_cat-core"/>
</dbReference>
<keyword evidence="11" id="KW-0229">DNA integration</keyword>
<sequence>MTNADALERCIAYSQVKSGESVAKHISKFRLLLDQLAPVGQTIPEAEAYTCLLRSLLIEYRSFLRSIRQKMKCFYCKKRSHLASECRKKKHDSASSHSTPNDHQRLYVTALTSIGMDSAWYVDSGATQHMAYNKIVFVTYTELTSKEFAYLGDDSRQPIQGKGKSTRAKFPSKGATRAIELFGIELFGLVHTDICGPLSTQTFSGHNALEYKSRAFTDFCTLHGIQRQLSVPDTPEQNGVAERKNRTLIASVLAMLTHSGLSHGYWGETIHTDVYLQNRSPSKALPNDKTPYELWHGQKPDLRRLKVFGCTPFALVERGHRGKIDPKSVECVFLGYSSTAKGYRVQRKDSHKILEGRSVRFTTPAVREATFHHQHASIVPPADQEGFTPFAHFH</sequence>
<keyword evidence="3" id="KW-0645">Protease</keyword>
<dbReference type="InterPro" id="IPR039537">
    <property type="entry name" value="Retrotran_Ty1/copia-like"/>
</dbReference>
<evidence type="ECO:0000256" key="5">
    <source>
        <dbReference type="ARBA" id="ARBA00022723"/>
    </source>
</evidence>
<dbReference type="PANTHER" id="PTHR42648:SF11">
    <property type="entry name" value="TRANSPOSON TY4-P GAG-POL POLYPROTEIN"/>
    <property type="match status" value="1"/>
</dbReference>
<evidence type="ECO:0000256" key="14">
    <source>
        <dbReference type="ARBA" id="ARBA00023113"/>
    </source>
</evidence>
<dbReference type="SUPFAM" id="SSF53098">
    <property type="entry name" value="Ribonuclease H-like"/>
    <property type="match status" value="1"/>
</dbReference>
<comment type="function">
    <text evidence="1">The aspartyl protease (PR) mediates the proteolytic cleavages of the Gag and Gag-Pol polyproteins after assembly of the VLP.</text>
</comment>
<evidence type="ECO:0000256" key="2">
    <source>
        <dbReference type="ARBA" id="ARBA00022612"/>
    </source>
</evidence>
<dbReference type="GO" id="GO:0003964">
    <property type="term" value="F:RNA-directed DNA polymerase activity"/>
    <property type="evidence" value="ECO:0007669"/>
    <property type="project" value="UniProtKB-KW"/>
</dbReference>
<dbReference type="GO" id="GO:0004519">
    <property type="term" value="F:endonuclease activity"/>
    <property type="evidence" value="ECO:0007669"/>
    <property type="project" value="UniProtKB-KW"/>
</dbReference>
<dbReference type="GO" id="GO:0008233">
    <property type="term" value="F:peptidase activity"/>
    <property type="evidence" value="ECO:0007669"/>
    <property type="project" value="UniProtKB-KW"/>
</dbReference>
<comment type="caution">
    <text evidence="17">The sequence shown here is derived from an EMBL/GenBank/DDBJ whole genome shotgun (WGS) entry which is preliminary data.</text>
</comment>
<evidence type="ECO:0000313" key="18">
    <source>
        <dbReference type="Proteomes" id="UP000077202"/>
    </source>
</evidence>
<dbReference type="GO" id="GO:0015074">
    <property type="term" value="P:DNA integration"/>
    <property type="evidence" value="ECO:0007669"/>
    <property type="project" value="UniProtKB-KW"/>
</dbReference>
<keyword evidence="13" id="KW-0548">Nucleotidyltransferase</keyword>
<dbReference type="AlphaFoldDB" id="A0A176WLP5"/>
<evidence type="ECO:0000256" key="8">
    <source>
        <dbReference type="ARBA" id="ARBA00022801"/>
    </source>
</evidence>
<dbReference type="Proteomes" id="UP000077202">
    <property type="component" value="Unassembled WGS sequence"/>
</dbReference>
<evidence type="ECO:0000256" key="11">
    <source>
        <dbReference type="ARBA" id="ARBA00022908"/>
    </source>
</evidence>
<dbReference type="GO" id="GO:0005524">
    <property type="term" value="F:ATP binding"/>
    <property type="evidence" value="ECO:0007669"/>
    <property type="project" value="UniProtKB-KW"/>
</dbReference>
<dbReference type="InterPro" id="IPR036875">
    <property type="entry name" value="Znf_CCHC_sf"/>
</dbReference>
<protein>
    <recommendedName>
        <fullName evidence="16">Integrase catalytic domain-containing protein</fullName>
    </recommendedName>
</protein>
<keyword evidence="15" id="KW-0233">DNA recombination</keyword>